<dbReference type="EMBL" id="CP002051">
    <property type="protein sequence ID" value="ADI31628.1"/>
    <property type="molecule type" value="Genomic_DNA"/>
</dbReference>
<dbReference type="GO" id="GO:0005524">
    <property type="term" value="F:ATP binding"/>
    <property type="evidence" value="ECO:0007669"/>
    <property type="project" value="InterPro"/>
</dbReference>
<keyword evidence="3" id="KW-0418">Kinase</keyword>
<dbReference type="PANTHER" id="PTHR24348">
    <property type="entry name" value="SERINE/THREONINE-PROTEIN KINASE UNC-51-RELATED"/>
    <property type="match status" value="1"/>
</dbReference>
<dbReference type="PROSITE" id="PS00108">
    <property type="entry name" value="PROTEIN_KINASE_ST"/>
    <property type="match status" value="1"/>
</dbReference>
<dbReference type="GeneID" id="9233786"/>
<name>D7DBT1_STAHD</name>
<dbReference type="Gene3D" id="1.10.510.10">
    <property type="entry name" value="Transferase(Phosphotransferase) domain 1"/>
    <property type="match status" value="1"/>
</dbReference>
<dbReference type="GO" id="GO:0005737">
    <property type="term" value="C:cytoplasm"/>
    <property type="evidence" value="ECO:0007669"/>
    <property type="project" value="TreeGrafter"/>
</dbReference>
<dbReference type="OrthoDB" id="41005at2157"/>
<keyword evidence="4" id="KW-1185">Reference proteome</keyword>
<protein>
    <submittedName>
        <fullName evidence="3">Serine/threonine protein kinase</fullName>
    </submittedName>
</protein>
<dbReference type="Proteomes" id="UP000002573">
    <property type="component" value="Chromosome"/>
</dbReference>
<evidence type="ECO:0000259" key="2">
    <source>
        <dbReference type="PROSITE" id="PS50011"/>
    </source>
</evidence>
<dbReference type="Pfam" id="PF00069">
    <property type="entry name" value="Pkinase"/>
    <property type="match status" value="1"/>
</dbReference>
<gene>
    <name evidence="3" type="ordered locus">Shell_0497</name>
</gene>
<evidence type="ECO:0000313" key="3">
    <source>
        <dbReference type="EMBL" id="ADI31628.1"/>
    </source>
</evidence>
<dbReference type="InterPro" id="IPR008271">
    <property type="entry name" value="Ser/Thr_kinase_AS"/>
</dbReference>
<keyword evidence="3" id="KW-0808">Transferase</keyword>
<sequence length="610" mass="71370">MERLRSTINGIKEDIEKAEKAKANREMIALVDEANRIVRDAKKLFNSEKFDDAMNKFKHAKELYLKAVSIAKSFNFREDWEKILGAIKEMDRSIEACMLEKAGKMIEAASKERGKAKEKRFSQTLEYLNSISFKISFGKKQYNELKKKAMIGIVRARIEIGEDMMRNGEEFFNKREYYNAKEAYRRARDYFEKLSDYIAENKISELKDEVDAHIYICVENIRRCTDVMIGRKSVREVKLMGVGEIERGVEVKREDIILTFPKDLLKYYTEPKYIGEGGYYWVYKARRREDGRLVAVKIPKYWDEKMGKNFVDEVSIWKTMDHPNIARIYDYNVVPRGYIEMELADYSLDRIEKPIPPMKAARLIFEIAKGLRYAHSKNVCHLDLKPGNILIKDDKPKITDWGMAKVLRRSRLTSGKAKGYTPLYAAPEQIKDEPVDEKTDIFQLGQIFYELVTGKPPFEAKSEEAVKHKILNEDPIPPSKLNPDAKFLEPIIMKCLEKNKENRYQSIRELLMDLAEVLGMEIKVTRDRVLRINSHSMIIEIYLETEDLEKCITQLKHMRDDVSSDVKAEIDEVIRMYDAYRSTKSIEIDSLKREIKEKLKEIINMARIKV</sequence>
<dbReference type="HOGENOM" id="CLU_418361_0_0_2"/>
<organism evidence="3 4">
    <name type="scientific">Staphylothermus hellenicus (strain DSM 12710 / JCM 10830 / BK20S6-10-b1 / P8)</name>
    <dbReference type="NCBI Taxonomy" id="591019"/>
    <lineage>
        <taxon>Archaea</taxon>
        <taxon>Thermoproteota</taxon>
        <taxon>Thermoprotei</taxon>
        <taxon>Desulfurococcales</taxon>
        <taxon>Desulfurococcaceae</taxon>
        <taxon>Staphylothermus</taxon>
    </lineage>
</organism>
<dbReference type="InterPro" id="IPR045269">
    <property type="entry name" value="Atg1-like"/>
</dbReference>
<dbReference type="CDD" id="cd14014">
    <property type="entry name" value="STKc_PknB_like"/>
    <property type="match status" value="1"/>
</dbReference>
<dbReference type="InterPro" id="IPR011009">
    <property type="entry name" value="Kinase-like_dom_sf"/>
</dbReference>
<reference evidence="4" key="1">
    <citation type="submission" date="2010-05" db="EMBL/GenBank/DDBJ databases">
        <title>Complete sequence of Staphylothermus hellenicus DSM 12710.</title>
        <authorList>
            <consortium name="US DOE Joint Genome Institute"/>
            <person name="Lucas S."/>
            <person name="Copeland A."/>
            <person name="Lapidus A."/>
            <person name="Cheng J.-F."/>
            <person name="Bruce D."/>
            <person name="Goodwin L."/>
            <person name="Pitluck S."/>
            <person name="Davenport K."/>
            <person name="Detter J.C."/>
            <person name="Han C."/>
            <person name="Tapia R."/>
            <person name="Larimer F."/>
            <person name="Land M."/>
            <person name="Hauser L."/>
            <person name="Kyrpides N."/>
            <person name="Mikhailova N."/>
            <person name="Anderson I.J."/>
            <person name="Woyke T."/>
        </authorList>
    </citation>
    <scope>NUCLEOTIDE SEQUENCE [LARGE SCALE GENOMIC DNA]</scope>
    <source>
        <strain evidence="4">DSM 12710 / JCM 10830 / BK20S6-10-b1 / P8</strain>
    </source>
</reference>
<dbReference type="eggNOG" id="arCOG03682">
    <property type="taxonomic scope" value="Archaea"/>
</dbReference>
<feature type="domain" description="Protein kinase" evidence="2">
    <location>
        <begin position="268"/>
        <end position="518"/>
    </location>
</feature>
<keyword evidence="3" id="KW-0723">Serine/threonine-protein kinase</keyword>
<dbReference type="GO" id="GO:0004674">
    <property type="term" value="F:protein serine/threonine kinase activity"/>
    <property type="evidence" value="ECO:0007669"/>
    <property type="project" value="UniProtKB-KW"/>
</dbReference>
<proteinExistence type="predicted"/>
<keyword evidence="1" id="KW-0175">Coiled coil</keyword>
<dbReference type="SUPFAM" id="SSF56112">
    <property type="entry name" value="Protein kinase-like (PK-like)"/>
    <property type="match status" value="1"/>
</dbReference>
<dbReference type="STRING" id="591019.Shell_0497"/>
<dbReference type="AlphaFoldDB" id="D7DBT1"/>
<accession>D7DBT1</accession>
<dbReference type="InterPro" id="IPR000719">
    <property type="entry name" value="Prot_kinase_dom"/>
</dbReference>
<evidence type="ECO:0000313" key="4">
    <source>
        <dbReference type="Proteomes" id="UP000002573"/>
    </source>
</evidence>
<dbReference type="Gene3D" id="3.30.200.20">
    <property type="entry name" value="Phosphorylase Kinase, domain 1"/>
    <property type="match status" value="1"/>
</dbReference>
<dbReference type="RefSeq" id="WP_013142826.1">
    <property type="nucleotide sequence ID" value="NC_014205.1"/>
</dbReference>
<dbReference type="SMART" id="SM00220">
    <property type="entry name" value="S_TKc"/>
    <property type="match status" value="1"/>
</dbReference>
<evidence type="ECO:0000256" key="1">
    <source>
        <dbReference type="SAM" id="Coils"/>
    </source>
</evidence>
<reference evidence="3 4" key="2">
    <citation type="journal article" date="2011" name="Stand. Genomic Sci.">
        <title>Complete genome sequence of Staphylothermus hellenicus P8.</title>
        <authorList>
            <person name="Anderson I."/>
            <person name="Wirth R."/>
            <person name="Lucas S."/>
            <person name="Copeland A."/>
            <person name="Lapidus A."/>
            <person name="Cheng J.F."/>
            <person name="Goodwin L."/>
            <person name="Pitluck S."/>
            <person name="Davenport K."/>
            <person name="Detter J.C."/>
            <person name="Han C."/>
            <person name="Tapia R."/>
            <person name="Land M."/>
            <person name="Hauser L."/>
            <person name="Pati A."/>
            <person name="Mikhailova N."/>
            <person name="Woyke T."/>
            <person name="Klenk H.P."/>
            <person name="Kyrpides N."/>
            <person name="Ivanova N."/>
        </authorList>
    </citation>
    <scope>NUCLEOTIDE SEQUENCE [LARGE SCALE GENOMIC DNA]</scope>
    <source>
        <strain evidence="4">DSM 12710 / JCM 10830 / BK20S6-10-b1 / P8</strain>
    </source>
</reference>
<feature type="coiled-coil region" evidence="1">
    <location>
        <begin position="581"/>
        <end position="608"/>
    </location>
</feature>
<dbReference type="KEGG" id="shc:Shell_0497"/>
<dbReference type="PROSITE" id="PS50011">
    <property type="entry name" value="PROTEIN_KINASE_DOM"/>
    <property type="match status" value="1"/>
</dbReference>